<dbReference type="SUPFAM" id="SSF48592">
    <property type="entry name" value="GroEL equatorial domain-like"/>
    <property type="match status" value="1"/>
</dbReference>
<dbReference type="NCBIfam" id="NF000592">
    <property type="entry name" value="PRK00013.1"/>
    <property type="match status" value="1"/>
</dbReference>
<dbReference type="OrthoDB" id="9766614at2"/>
<keyword evidence="2 6" id="KW-0547">Nucleotide-binding</keyword>
<comment type="subunit">
    <text evidence="6 8">Forms a cylinder of 14 subunits composed of two heptameric rings stacked back-to-back. Interacts with the co-chaperonin GroES.</text>
</comment>
<dbReference type="Proteomes" id="UP000261828">
    <property type="component" value="Unassembled WGS sequence"/>
</dbReference>
<keyword evidence="3 6" id="KW-0067">ATP-binding</keyword>
<dbReference type="EMBL" id="QTJX01000002">
    <property type="protein sequence ID" value="RDY59345.1"/>
    <property type="molecule type" value="Genomic_DNA"/>
</dbReference>
<name>A0A371JPA5_9FLAO</name>
<feature type="binding site" evidence="6">
    <location>
        <begin position="86"/>
        <end position="90"/>
    </location>
    <ligand>
        <name>ATP</name>
        <dbReference type="ChEBI" id="CHEBI:30616"/>
    </ligand>
</feature>
<dbReference type="NCBIfam" id="NF009487">
    <property type="entry name" value="PRK12849.1"/>
    <property type="match status" value="1"/>
</dbReference>
<dbReference type="HAMAP" id="MF_00600">
    <property type="entry name" value="CH60"/>
    <property type="match status" value="1"/>
</dbReference>
<keyword evidence="6" id="KW-0963">Cytoplasm</keyword>
<dbReference type="InterPro" id="IPR001844">
    <property type="entry name" value="Cpn60/GroEL"/>
</dbReference>
<dbReference type="NCBIfam" id="TIGR02348">
    <property type="entry name" value="GroEL"/>
    <property type="match status" value="1"/>
</dbReference>
<dbReference type="GO" id="GO:0140662">
    <property type="term" value="F:ATP-dependent protein folding chaperone"/>
    <property type="evidence" value="ECO:0007669"/>
    <property type="project" value="InterPro"/>
</dbReference>
<feature type="binding site" evidence="6">
    <location>
        <position position="495"/>
    </location>
    <ligand>
        <name>ATP</name>
        <dbReference type="ChEBI" id="CHEBI:30616"/>
    </ligand>
</feature>
<dbReference type="SUPFAM" id="SSF54849">
    <property type="entry name" value="GroEL-intermediate domain like"/>
    <property type="match status" value="1"/>
</dbReference>
<evidence type="ECO:0000256" key="2">
    <source>
        <dbReference type="ARBA" id="ARBA00022741"/>
    </source>
</evidence>
<dbReference type="NCBIfam" id="NF009488">
    <property type="entry name" value="PRK12850.1"/>
    <property type="match status" value="1"/>
</dbReference>
<dbReference type="Gene3D" id="3.50.7.10">
    <property type="entry name" value="GroEL"/>
    <property type="match status" value="1"/>
</dbReference>
<evidence type="ECO:0000313" key="11">
    <source>
        <dbReference type="Proteomes" id="UP000261828"/>
    </source>
</evidence>
<dbReference type="Pfam" id="PF00118">
    <property type="entry name" value="Cpn60_TCP1"/>
    <property type="match status" value="1"/>
</dbReference>
<evidence type="ECO:0000256" key="3">
    <source>
        <dbReference type="ARBA" id="ARBA00022840"/>
    </source>
</evidence>
<keyword evidence="11" id="KW-1185">Reference proteome</keyword>
<dbReference type="SUPFAM" id="SSF52029">
    <property type="entry name" value="GroEL apical domain-like"/>
    <property type="match status" value="1"/>
</dbReference>
<dbReference type="Gene3D" id="3.30.260.10">
    <property type="entry name" value="TCP-1-like chaperonin intermediate domain"/>
    <property type="match status" value="1"/>
</dbReference>
<evidence type="ECO:0000256" key="8">
    <source>
        <dbReference type="RuleBase" id="RU000419"/>
    </source>
</evidence>
<feature type="region of interest" description="Disordered" evidence="9">
    <location>
        <begin position="524"/>
        <end position="543"/>
    </location>
</feature>
<dbReference type="PRINTS" id="PR00298">
    <property type="entry name" value="CHAPERONIN60"/>
</dbReference>
<dbReference type="AlphaFoldDB" id="A0A371JPA5"/>
<organism evidence="10 11">
    <name type="scientific">Flagellimonas nanhaiensis</name>
    <dbReference type="NCBI Taxonomy" id="2292706"/>
    <lineage>
        <taxon>Bacteria</taxon>
        <taxon>Pseudomonadati</taxon>
        <taxon>Bacteroidota</taxon>
        <taxon>Flavobacteriia</taxon>
        <taxon>Flavobacteriales</taxon>
        <taxon>Flavobacteriaceae</taxon>
        <taxon>Flagellimonas</taxon>
    </lineage>
</organism>
<feature type="binding site" evidence="6">
    <location>
        <position position="50"/>
    </location>
    <ligand>
        <name>ATP</name>
        <dbReference type="ChEBI" id="CHEBI:30616"/>
    </ligand>
</feature>
<protein>
    <recommendedName>
        <fullName evidence="6">Chaperonin GroEL</fullName>
        <ecNumber evidence="6">5.6.1.7</ecNumber>
    </recommendedName>
    <alternativeName>
        <fullName evidence="6">60 kDa chaperonin</fullName>
    </alternativeName>
    <alternativeName>
        <fullName evidence="6">Chaperonin-60</fullName>
        <shortName evidence="6">Cpn60</shortName>
    </alternativeName>
</protein>
<evidence type="ECO:0000256" key="6">
    <source>
        <dbReference type="HAMAP-Rule" id="MF_00600"/>
    </source>
</evidence>
<dbReference type="GO" id="GO:0005524">
    <property type="term" value="F:ATP binding"/>
    <property type="evidence" value="ECO:0007669"/>
    <property type="project" value="UniProtKB-UniRule"/>
</dbReference>
<dbReference type="GO" id="GO:0005737">
    <property type="term" value="C:cytoplasm"/>
    <property type="evidence" value="ECO:0007669"/>
    <property type="project" value="UniProtKB-SubCell"/>
</dbReference>
<dbReference type="FunFam" id="1.10.560.10:FF:000001">
    <property type="entry name" value="60 kDa chaperonin"/>
    <property type="match status" value="1"/>
</dbReference>
<proteinExistence type="inferred from homology"/>
<dbReference type="InterPro" id="IPR018370">
    <property type="entry name" value="Chaperonin_Cpn60_CS"/>
</dbReference>
<gene>
    <name evidence="6 10" type="primary">groL</name>
    <name evidence="6" type="synonym">groEL</name>
    <name evidence="10" type="ORF">DX873_08095</name>
</gene>
<dbReference type="GO" id="GO:0051082">
    <property type="term" value="F:unfolded protein binding"/>
    <property type="evidence" value="ECO:0007669"/>
    <property type="project" value="UniProtKB-UniRule"/>
</dbReference>
<dbReference type="PANTHER" id="PTHR45633">
    <property type="entry name" value="60 KDA HEAT SHOCK PROTEIN, MITOCHONDRIAL"/>
    <property type="match status" value="1"/>
</dbReference>
<reference evidence="10 11" key="1">
    <citation type="submission" date="2018-08" db="EMBL/GenBank/DDBJ databases">
        <title>Muricauda nanhaiensis sp. nov., isolated from seawater of the South China Sea.</title>
        <authorList>
            <person name="Dang Y."/>
        </authorList>
    </citation>
    <scope>NUCLEOTIDE SEQUENCE [LARGE SCALE GENOMIC DNA]</scope>
    <source>
        <strain evidence="10 11">SM1704</strain>
    </source>
</reference>
<comment type="function">
    <text evidence="6 8">Together with its co-chaperonin GroES, plays an essential role in assisting protein folding. The GroEL-GroES system forms a nano-cage that allows encapsulation of the non-native substrate proteins and provides a physical environment optimized to promote and accelerate protein folding.</text>
</comment>
<comment type="subcellular location">
    <subcellularLocation>
        <location evidence="6">Cytoplasm</location>
    </subcellularLocation>
</comment>
<dbReference type="CDD" id="cd03344">
    <property type="entry name" value="GroEL"/>
    <property type="match status" value="1"/>
</dbReference>
<dbReference type="InterPro" id="IPR027409">
    <property type="entry name" value="GroEL-like_apical_dom_sf"/>
</dbReference>
<evidence type="ECO:0000256" key="4">
    <source>
        <dbReference type="ARBA" id="ARBA00023186"/>
    </source>
</evidence>
<evidence type="ECO:0000256" key="1">
    <source>
        <dbReference type="ARBA" id="ARBA00006607"/>
    </source>
</evidence>
<dbReference type="GO" id="GO:0042026">
    <property type="term" value="P:protein refolding"/>
    <property type="evidence" value="ECO:0007669"/>
    <property type="project" value="UniProtKB-UniRule"/>
</dbReference>
<dbReference type="RefSeq" id="WP_116183960.1">
    <property type="nucleotide sequence ID" value="NZ_QTJX01000002.1"/>
</dbReference>
<evidence type="ECO:0000256" key="5">
    <source>
        <dbReference type="ARBA" id="ARBA00023235"/>
    </source>
</evidence>
<evidence type="ECO:0000256" key="7">
    <source>
        <dbReference type="RuleBase" id="RU000418"/>
    </source>
</evidence>
<dbReference type="InterPro" id="IPR027413">
    <property type="entry name" value="GROEL-like_equatorial_sf"/>
</dbReference>
<dbReference type="FunFam" id="3.50.7.10:FF:000001">
    <property type="entry name" value="60 kDa chaperonin"/>
    <property type="match status" value="1"/>
</dbReference>
<dbReference type="InterPro" id="IPR002423">
    <property type="entry name" value="Cpn60/GroEL/TCP-1"/>
</dbReference>
<accession>A0A371JPA5</accession>
<dbReference type="Gene3D" id="1.10.560.10">
    <property type="entry name" value="GroEL-like equatorial domain"/>
    <property type="match status" value="1"/>
</dbReference>
<dbReference type="GO" id="GO:0016853">
    <property type="term" value="F:isomerase activity"/>
    <property type="evidence" value="ECO:0007669"/>
    <property type="project" value="UniProtKB-KW"/>
</dbReference>
<dbReference type="PROSITE" id="PS00296">
    <property type="entry name" value="CHAPERONINS_CPN60"/>
    <property type="match status" value="1"/>
</dbReference>
<dbReference type="NCBIfam" id="NF009489">
    <property type="entry name" value="PRK12851.1"/>
    <property type="match status" value="1"/>
</dbReference>
<feature type="binding site" evidence="6">
    <location>
        <begin position="29"/>
        <end position="32"/>
    </location>
    <ligand>
        <name>ATP</name>
        <dbReference type="ChEBI" id="CHEBI:30616"/>
    </ligand>
</feature>
<dbReference type="EC" id="5.6.1.7" evidence="6"/>
<comment type="similarity">
    <text evidence="1 6 7">Belongs to the chaperonin (HSP60) family.</text>
</comment>
<evidence type="ECO:0000313" key="10">
    <source>
        <dbReference type="EMBL" id="RDY59345.1"/>
    </source>
</evidence>
<comment type="caution">
    <text evidence="6">Lacks conserved residue(s) required for the propagation of feature annotation.</text>
</comment>
<sequence length="543" mass="57393">MAKDIKFDIEARDGLKKGVDKLAEAVKVTLGPKGRNVIISKSFGAPQVTKDGVSVAKEIELEDALEDMGAQMVKEVASKTNDQAGDGTTTATVLAQAIVKEGLKNVAAGANPMDLKRGIDKAVEALVGDLEKQAKKVGSDSDKIKQVASISSNNDETIGDLIATAFDKVGKEGVITVEEAKGTDTYVDVVEGMQFDRGYLSPYFVTDTDKMIADLENPYILLFDKKISNLQEILPILEPVAQSGRPLLIIAEDVEGQALATLVVNKLRGGLKIAAVKAPGFGDRRKAMLEDIAILTGGTVISEERGFSLENASLDMLGTAETVTIDKDNTTIVNGSGKAADIKGRVSQIKSQIETTTSDYDKEKLQERLAKLAGGVAVLYVGAASEVEMKEKKDRVDDALHATRAAVEEGIVAGGGVALVRAKKVLEKLATESLDETTGIQIVAKAIESPLRTIVENAGGEGSVVISKVLEGKKDFGYDAKADKYVDMLQAGIIDPKKVTRIALENAASVAGMILTTECALTDIKEDTPPMPPMGGGGMPGMM</sequence>
<keyword evidence="5 6" id="KW-0413">Isomerase</keyword>
<dbReference type="InterPro" id="IPR027410">
    <property type="entry name" value="TCP-1-like_intermed_sf"/>
</dbReference>
<feature type="compositionally biased region" description="Gly residues" evidence="9">
    <location>
        <begin position="534"/>
        <end position="543"/>
    </location>
</feature>
<keyword evidence="4 6" id="KW-0143">Chaperone</keyword>
<comment type="caution">
    <text evidence="10">The sequence shown here is derived from an EMBL/GenBank/DDBJ whole genome shotgun (WGS) entry which is preliminary data.</text>
</comment>
<evidence type="ECO:0000256" key="9">
    <source>
        <dbReference type="SAM" id="MobiDB-lite"/>
    </source>
</evidence>
<feature type="binding site" evidence="6">
    <location>
        <position position="415"/>
    </location>
    <ligand>
        <name>ATP</name>
        <dbReference type="ChEBI" id="CHEBI:30616"/>
    </ligand>
</feature>